<dbReference type="GO" id="GO:0005634">
    <property type="term" value="C:nucleus"/>
    <property type="evidence" value="ECO:0007669"/>
    <property type="project" value="UniProtKB-SubCell"/>
</dbReference>
<dbReference type="InterPro" id="IPR044159">
    <property type="entry name" value="IQM"/>
</dbReference>
<protein>
    <recommendedName>
        <fullName evidence="9">IQ calmodulin-binding motif protein</fullName>
    </recommendedName>
</protein>
<name>A0AB34L3W5_9PEZI</name>
<feature type="compositionally biased region" description="Basic and acidic residues" evidence="6">
    <location>
        <begin position="143"/>
        <end position="162"/>
    </location>
</feature>
<dbReference type="EMBL" id="JAAQHG020000003">
    <property type="protein sequence ID" value="KAL1590313.1"/>
    <property type="molecule type" value="Genomic_DNA"/>
</dbReference>
<proteinExistence type="predicted"/>
<evidence type="ECO:0000256" key="6">
    <source>
        <dbReference type="SAM" id="MobiDB-lite"/>
    </source>
</evidence>
<reference evidence="7 8" key="1">
    <citation type="journal article" date="2020" name="Microbiol. Resour. Announc.">
        <title>Draft Genome Sequence of a Cladosporium Species Isolated from the Mesophotic Ascidian Didemnum maculosum.</title>
        <authorList>
            <person name="Gioti A."/>
            <person name="Siaperas R."/>
            <person name="Nikolaivits E."/>
            <person name="Le Goff G."/>
            <person name="Ouazzani J."/>
            <person name="Kotoulas G."/>
            <person name="Topakas E."/>
        </authorList>
    </citation>
    <scope>NUCLEOTIDE SEQUENCE [LARGE SCALE GENOMIC DNA]</scope>
    <source>
        <strain evidence="7 8">TM138-S3</strain>
    </source>
</reference>
<dbReference type="AlphaFoldDB" id="A0AB34L3W5"/>
<sequence>MDAPHSSSTSSDPLALPPPEVLAEIARKQDARAAELRAARAELRRQSKEVAGFSEEQKHAAVLIQKNYRGHRTRRAMQGFSMDPSVRWIEALKEAQYNNATAPRSRNDRRHPSLSSPSATPARERWKRATAVAHRAGSDDTSESEHDGDTKEDKALARERKAREKRRREKYAKTMGLDYFLEMVDHKHRYGSNLRRYHKEWKQSDTHENFFYWLDYGEGKDIDLPDRPRKRLDTELVRYLSREERQKYLIHIDNTGRFVFSKNGVPVTTAPEFKDSIDGIVPFDDPTPTWREVTTGVKDPPPHPADSDSDSASLSSLSSIGTGAQEDSSKYTNDELHDAKGLAKLNHLSTNSLMNHLLRKTTKKNTWIFVADTSMRMYLGIKQSGAFQHSSFLHGARVAAAGLIKIKRGQLRKLSPLSGHYAPPVRNFREFVRSLKEAGADMSRCSISRSYAVILGLESYIRTKNQAKKAERGVIELVNPDEKRRREQKEFDNSESAAKEREVLRLEEERRKSENGVGARVRRGFSTSLPYRARSGKHEEPV</sequence>
<feature type="coiled-coil region" evidence="5">
    <location>
        <begin position="26"/>
        <end position="56"/>
    </location>
</feature>
<evidence type="ECO:0000256" key="4">
    <source>
        <dbReference type="ARBA" id="ARBA00023242"/>
    </source>
</evidence>
<dbReference type="PANTHER" id="PTHR31250">
    <property type="entry name" value="IQ DOMAIN-CONTAINING PROTEIN IQM3"/>
    <property type="match status" value="1"/>
</dbReference>
<evidence type="ECO:0008006" key="9">
    <source>
        <dbReference type="Google" id="ProtNLM"/>
    </source>
</evidence>
<feature type="compositionally biased region" description="Low complexity" evidence="6">
    <location>
        <begin position="310"/>
        <end position="319"/>
    </location>
</feature>
<keyword evidence="3" id="KW-0963">Cytoplasm</keyword>
<dbReference type="Gene3D" id="1.20.5.190">
    <property type="match status" value="1"/>
</dbReference>
<dbReference type="SMART" id="SM00015">
    <property type="entry name" value="IQ"/>
    <property type="match status" value="1"/>
</dbReference>
<evidence type="ECO:0000313" key="8">
    <source>
        <dbReference type="Proteomes" id="UP000803884"/>
    </source>
</evidence>
<gene>
    <name evidence="7" type="ORF">WHR41_01182</name>
</gene>
<dbReference type="GeneID" id="96002626"/>
<keyword evidence="8" id="KW-1185">Reference proteome</keyword>
<accession>A0AB34L3W5</accession>
<evidence type="ECO:0000256" key="3">
    <source>
        <dbReference type="ARBA" id="ARBA00022490"/>
    </source>
</evidence>
<evidence type="ECO:0000256" key="5">
    <source>
        <dbReference type="SAM" id="Coils"/>
    </source>
</evidence>
<keyword evidence="5" id="KW-0175">Coiled coil</keyword>
<feature type="region of interest" description="Disordered" evidence="6">
    <location>
        <begin position="285"/>
        <end position="332"/>
    </location>
</feature>
<dbReference type="RefSeq" id="XP_069233418.1">
    <property type="nucleotide sequence ID" value="XM_069369788.1"/>
</dbReference>
<dbReference type="GO" id="GO:0005737">
    <property type="term" value="C:cytoplasm"/>
    <property type="evidence" value="ECO:0007669"/>
    <property type="project" value="UniProtKB-SubCell"/>
</dbReference>
<dbReference type="PANTHER" id="PTHR31250:SF27">
    <property type="entry name" value="IQ DOMAIN-CONTAINING PROTEIN IQM5"/>
    <property type="match status" value="1"/>
</dbReference>
<evidence type="ECO:0000256" key="2">
    <source>
        <dbReference type="ARBA" id="ARBA00004496"/>
    </source>
</evidence>
<dbReference type="Pfam" id="PF00612">
    <property type="entry name" value="IQ"/>
    <property type="match status" value="1"/>
</dbReference>
<organism evidence="7 8">
    <name type="scientific">Cladosporium halotolerans</name>
    <dbReference type="NCBI Taxonomy" id="1052096"/>
    <lineage>
        <taxon>Eukaryota</taxon>
        <taxon>Fungi</taxon>
        <taxon>Dikarya</taxon>
        <taxon>Ascomycota</taxon>
        <taxon>Pezizomycotina</taxon>
        <taxon>Dothideomycetes</taxon>
        <taxon>Dothideomycetidae</taxon>
        <taxon>Cladosporiales</taxon>
        <taxon>Cladosporiaceae</taxon>
        <taxon>Cladosporium</taxon>
    </lineage>
</organism>
<comment type="caution">
    <text evidence="7">The sequence shown here is derived from an EMBL/GenBank/DDBJ whole genome shotgun (WGS) entry which is preliminary data.</text>
</comment>
<feature type="region of interest" description="Disordered" evidence="6">
    <location>
        <begin position="99"/>
        <end position="168"/>
    </location>
</feature>
<evidence type="ECO:0000313" key="7">
    <source>
        <dbReference type="EMBL" id="KAL1590313.1"/>
    </source>
</evidence>
<dbReference type="InterPro" id="IPR000048">
    <property type="entry name" value="IQ_motif_EF-hand-BS"/>
</dbReference>
<keyword evidence="4" id="KW-0539">Nucleus</keyword>
<feature type="compositionally biased region" description="Basic and acidic residues" evidence="6">
    <location>
        <begin position="483"/>
        <end position="514"/>
    </location>
</feature>
<evidence type="ECO:0000256" key="1">
    <source>
        <dbReference type="ARBA" id="ARBA00004123"/>
    </source>
</evidence>
<comment type="subcellular location">
    <subcellularLocation>
        <location evidence="2">Cytoplasm</location>
    </subcellularLocation>
    <subcellularLocation>
        <location evidence="1">Nucleus</location>
    </subcellularLocation>
</comment>
<dbReference type="Proteomes" id="UP000803884">
    <property type="component" value="Unassembled WGS sequence"/>
</dbReference>
<feature type="region of interest" description="Disordered" evidence="6">
    <location>
        <begin position="483"/>
        <end position="542"/>
    </location>
</feature>
<dbReference type="PROSITE" id="PS50096">
    <property type="entry name" value="IQ"/>
    <property type="match status" value="1"/>
</dbReference>